<organism evidence="2 3">
    <name type="scientific">Prymnesium parvum</name>
    <name type="common">Toxic golden alga</name>
    <dbReference type="NCBI Taxonomy" id="97485"/>
    <lineage>
        <taxon>Eukaryota</taxon>
        <taxon>Haptista</taxon>
        <taxon>Haptophyta</taxon>
        <taxon>Prymnesiophyceae</taxon>
        <taxon>Prymnesiales</taxon>
        <taxon>Prymnesiaceae</taxon>
        <taxon>Prymnesium</taxon>
    </lineage>
</organism>
<dbReference type="Proteomes" id="UP001515480">
    <property type="component" value="Unassembled WGS sequence"/>
</dbReference>
<dbReference type="GO" id="GO:0007165">
    <property type="term" value="P:signal transduction"/>
    <property type="evidence" value="ECO:0007669"/>
    <property type="project" value="InterPro"/>
</dbReference>
<dbReference type="InterPro" id="IPR035897">
    <property type="entry name" value="Toll_tir_struct_dom_sf"/>
</dbReference>
<dbReference type="Pfam" id="PF13676">
    <property type="entry name" value="TIR_2"/>
    <property type="match status" value="1"/>
</dbReference>
<evidence type="ECO:0000259" key="1">
    <source>
        <dbReference type="Pfam" id="PF13676"/>
    </source>
</evidence>
<gene>
    <name evidence="2" type="ORF">AB1Y20_014232</name>
</gene>
<dbReference type="SUPFAM" id="SSF52200">
    <property type="entry name" value="Toll/Interleukin receptor TIR domain"/>
    <property type="match status" value="1"/>
</dbReference>
<sequence length="429" mass="48108">MYRSEWEQALMRGDLQVLEYKVKTKGKYKLGQAEPFHVACGKGGVAIDEKKIKLVRWLLANEAPLSNSGVATPLHTLARYGEEYIPHSFRIGFILLCSGVAKYMHTSEGTPYGRAGRYNNDAMMGFFRAACWGILSLLEAADCLEADKMKALAYLDFGPLCFRVERILLAHGKESILRALEPLTDEQRNKVVQGIEDKFFDTWYGTHSNVICDSTSQAINNEFRFLYLGPSTSQYDLCESVFVQEKSITHSKYAAIPPPFFSPAKKIVQPHDVLPIAEGKSSFLNDPGHWAFFLSYTQRNPEAKLLAFEIYNSLRDSGEAVWLDVKMAQCDTASMKEGVLNSDAIIAVVSGGDNLQNHYLQRDACLAELRWAIDADKVIIPVVLPEDKKKVTEFVREGKEMGVDLSNCNFVEFIRSTPAFTQASISRKP</sequence>
<comment type="caution">
    <text evidence="2">The sequence shown here is derived from an EMBL/GenBank/DDBJ whole genome shotgun (WGS) entry which is preliminary data.</text>
</comment>
<keyword evidence="3" id="KW-1185">Reference proteome</keyword>
<reference evidence="2 3" key="1">
    <citation type="journal article" date="2024" name="Science">
        <title>Giant polyketide synthase enzymes in the biosynthesis of giant marine polyether toxins.</title>
        <authorList>
            <person name="Fallon T.R."/>
            <person name="Shende V.V."/>
            <person name="Wierzbicki I.H."/>
            <person name="Pendleton A.L."/>
            <person name="Watervoot N.F."/>
            <person name="Auber R.P."/>
            <person name="Gonzalez D.J."/>
            <person name="Wisecaver J.H."/>
            <person name="Moore B.S."/>
        </authorList>
    </citation>
    <scope>NUCLEOTIDE SEQUENCE [LARGE SCALE GENOMIC DNA]</scope>
    <source>
        <strain evidence="2 3">12B1</strain>
    </source>
</reference>
<name>A0AB34IFM4_PRYPA</name>
<protein>
    <recommendedName>
        <fullName evidence="1">TIR domain-containing protein</fullName>
    </recommendedName>
</protein>
<dbReference type="EMBL" id="JBGBPQ010000028">
    <property type="protein sequence ID" value="KAL1496628.1"/>
    <property type="molecule type" value="Genomic_DNA"/>
</dbReference>
<accession>A0AB34IFM4</accession>
<evidence type="ECO:0000313" key="2">
    <source>
        <dbReference type="EMBL" id="KAL1496628.1"/>
    </source>
</evidence>
<dbReference type="InterPro" id="IPR000157">
    <property type="entry name" value="TIR_dom"/>
</dbReference>
<evidence type="ECO:0000313" key="3">
    <source>
        <dbReference type="Proteomes" id="UP001515480"/>
    </source>
</evidence>
<feature type="domain" description="TIR" evidence="1">
    <location>
        <begin position="292"/>
        <end position="405"/>
    </location>
</feature>
<dbReference type="AlphaFoldDB" id="A0AB34IFM4"/>
<dbReference type="Gene3D" id="3.40.50.10140">
    <property type="entry name" value="Toll/interleukin-1 receptor homology (TIR) domain"/>
    <property type="match status" value="1"/>
</dbReference>
<proteinExistence type="predicted"/>